<dbReference type="AlphaFoldDB" id="A0A2N7U6P2"/>
<feature type="domain" description="EAL" evidence="3">
    <location>
        <begin position="621"/>
        <end position="870"/>
    </location>
</feature>
<feature type="transmembrane region" description="Helical" evidence="2">
    <location>
        <begin position="183"/>
        <end position="206"/>
    </location>
</feature>
<evidence type="ECO:0000313" key="5">
    <source>
        <dbReference type="EMBL" id="PMR76081.1"/>
    </source>
</evidence>
<keyword evidence="2" id="KW-0812">Transmembrane</keyword>
<dbReference type="Pfam" id="PF00563">
    <property type="entry name" value="EAL"/>
    <property type="match status" value="1"/>
</dbReference>
<dbReference type="FunFam" id="3.30.70.270:FF:000001">
    <property type="entry name" value="Diguanylate cyclase domain protein"/>
    <property type="match status" value="1"/>
</dbReference>
<dbReference type="Gene3D" id="3.30.70.270">
    <property type="match status" value="1"/>
</dbReference>
<dbReference type="PROSITE" id="PS50883">
    <property type="entry name" value="EAL"/>
    <property type="match status" value="1"/>
</dbReference>
<dbReference type="EMBL" id="PNRF01000013">
    <property type="protein sequence ID" value="PMR76081.1"/>
    <property type="molecule type" value="Genomic_DNA"/>
</dbReference>
<dbReference type="InterPro" id="IPR029787">
    <property type="entry name" value="Nucleotide_cyclase"/>
</dbReference>
<evidence type="ECO:0000313" key="6">
    <source>
        <dbReference type="Proteomes" id="UP000235803"/>
    </source>
</evidence>
<accession>A0A2N7U6P2</accession>
<dbReference type="Gene3D" id="3.30.450.290">
    <property type="match status" value="1"/>
</dbReference>
<dbReference type="SUPFAM" id="SSF141868">
    <property type="entry name" value="EAL domain-like"/>
    <property type="match status" value="1"/>
</dbReference>
<dbReference type="InterPro" id="IPR050706">
    <property type="entry name" value="Cyclic-di-GMP_PDE-like"/>
</dbReference>
<organism evidence="5 6">
    <name type="scientific">Billgrantia endophytica</name>
    <dbReference type="NCBI Taxonomy" id="2033802"/>
    <lineage>
        <taxon>Bacteria</taxon>
        <taxon>Pseudomonadati</taxon>
        <taxon>Pseudomonadota</taxon>
        <taxon>Gammaproteobacteria</taxon>
        <taxon>Oceanospirillales</taxon>
        <taxon>Halomonadaceae</taxon>
        <taxon>Billgrantia</taxon>
    </lineage>
</organism>
<dbReference type="PROSITE" id="PS50887">
    <property type="entry name" value="GGDEF"/>
    <property type="match status" value="1"/>
</dbReference>
<comment type="caution">
    <text evidence="5">The sequence shown here is derived from an EMBL/GenBank/DDBJ whole genome shotgun (WGS) entry which is preliminary data.</text>
</comment>
<comment type="cofactor">
    <cofactor evidence="1">
        <name>Mg(2+)</name>
        <dbReference type="ChEBI" id="CHEBI:18420"/>
    </cofactor>
</comment>
<dbReference type="SMART" id="SM00052">
    <property type="entry name" value="EAL"/>
    <property type="match status" value="1"/>
</dbReference>
<dbReference type="NCBIfam" id="TIGR00254">
    <property type="entry name" value="GGDEF"/>
    <property type="match status" value="1"/>
</dbReference>
<dbReference type="InterPro" id="IPR043128">
    <property type="entry name" value="Rev_trsase/Diguanyl_cyclase"/>
</dbReference>
<evidence type="ECO:0000259" key="3">
    <source>
        <dbReference type="PROSITE" id="PS50883"/>
    </source>
</evidence>
<keyword evidence="2" id="KW-0472">Membrane</keyword>
<evidence type="ECO:0000256" key="2">
    <source>
        <dbReference type="SAM" id="Phobius"/>
    </source>
</evidence>
<dbReference type="Proteomes" id="UP000235803">
    <property type="component" value="Unassembled WGS sequence"/>
</dbReference>
<evidence type="ECO:0000256" key="1">
    <source>
        <dbReference type="ARBA" id="ARBA00001946"/>
    </source>
</evidence>
<dbReference type="SMART" id="SM00267">
    <property type="entry name" value="GGDEF"/>
    <property type="match status" value="1"/>
</dbReference>
<protein>
    <submittedName>
        <fullName evidence="5">GGDEF-domain containing protein</fullName>
    </submittedName>
</protein>
<proteinExistence type="predicted"/>
<feature type="domain" description="GGDEF" evidence="4">
    <location>
        <begin position="477"/>
        <end position="611"/>
    </location>
</feature>
<dbReference type="Pfam" id="PF00990">
    <property type="entry name" value="GGDEF"/>
    <property type="match status" value="1"/>
</dbReference>
<dbReference type="OrthoDB" id="9816034at2"/>
<dbReference type="InterPro" id="IPR001633">
    <property type="entry name" value="EAL_dom"/>
</dbReference>
<reference evidence="5 6" key="1">
    <citation type="submission" date="2018-01" db="EMBL/GenBank/DDBJ databases">
        <title>Halomonas endophytica sp. nov., isolated from storage liquid in the stems of Populus euphratica.</title>
        <authorList>
            <person name="Chen C."/>
        </authorList>
    </citation>
    <scope>NUCLEOTIDE SEQUENCE [LARGE SCALE GENOMIC DNA]</scope>
    <source>
        <strain evidence="5 6">MC28</strain>
    </source>
</reference>
<dbReference type="PANTHER" id="PTHR33121">
    <property type="entry name" value="CYCLIC DI-GMP PHOSPHODIESTERASE PDEF"/>
    <property type="match status" value="1"/>
</dbReference>
<keyword evidence="2" id="KW-1133">Transmembrane helix</keyword>
<sequence length="877" mass="98868">MLTMARLLLAYLRTLKGFVLVAILSTSLIVFLGVTLVASLLYEDIIARQAERTSETLARQSFNSMLQVMRQGWSREQREAFIADTRSIHAGSPYQFEIYRGELVSERYGEIDQPPRDIAIGEAFESGEERVYRESGQVRRVMPLVATSDCLGCHQNAAIGDVLGVIDIQHDMTPISSEMRGNYVALFLAASMMVLLLAMALSTFFASRIRQSLNTFRSRLSAVNSVEDFRHLDVSVANVHFRELDAAFQHVNELVGRLKNVAVDKDILEFEIRLLSKFIITSDVVRDWREFIKELLSDINTIVQAHTLVTIFQVEEEGYELEIFWHREVSAETRETFERILTQLLEDKPQGLTGATVLKVIHHTVHPCGPGERMVMDLTPDDIRLQTKSLLLEAPKIGGIVGIGVQSDLAQDPIRHIVIDGILSTLLNLVGSVKAIYKYTQDLEFYATRDPLTNLHNQRIFKDMLSYEVGRASRHQDHFSLLMLDLDNFKTVNDRHGHAFGDHFLQAVAETLTRSVRPGDFLARYGGDEFTIILPETGDQQAYSVALRIADSLTSQALAAPDGSTVRATISIGVATYPRHATNARDLFLMADNMMYKAKRKGKNCVALPDSEEVAAVFREVGAKNQMVLSALEEERIVPYFQPIVDVRTGQVHIHELLMRIQVDDRIVPAGEFIDIAESIGVIHKMDYLLIEKAFAQIHDQGYQGLLFINLSPRSLIIGEFIGHIHQLAIDYDILPERIVFELTERETVSNLKLLEKFVLDLKLEGFNFAIDDFGSGYSSFRYLKQFPIDVIKIEGDFIRNMLDDDKYMAFVKSIVTLAQSLGVSTVAEFIEDKDVLAAVAELGIDFGQGYHLGRPSLNFVMDRAPARQPYRLTFPD</sequence>
<dbReference type="Gene3D" id="3.20.20.450">
    <property type="entry name" value="EAL domain"/>
    <property type="match status" value="1"/>
</dbReference>
<feature type="transmembrane region" description="Helical" evidence="2">
    <location>
        <begin position="20"/>
        <end position="42"/>
    </location>
</feature>
<dbReference type="CDD" id="cd01948">
    <property type="entry name" value="EAL"/>
    <property type="match status" value="1"/>
</dbReference>
<dbReference type="SUPFAM" id="SSF55073">
    <property type="entry name" value="Nucleotide cyclase"/>
    <property type="match status" value="1"/>
</dbReference>
<keyword evidence="6" id="KW-1185">Reference proteome</keyword>
<dbReference type="CDD" id="cd01949">
    <property type="entry name" value="GGDEF"/>
    <property type="match status" value="1"/>
</dbReference>
<gene>
    <name evidence="5" type="ORF">C1H69_06795</name>
</gene>
<evidence type="ECO:0000259" key="4">
    <source>
        <dbReference type="PROSITE" id="PS50887"/>
    </source>
</evidence>
<dbReference type="PANTHER" id="PTHR33121:SF71">
    <property type="entry name" value="OXYGEN SENSOR PROTEIN DOSP"/>
    <property type="match status" value="1"/>
</dbReference>
<name>A0A2N7U6P2_9GAMM</name>
<dbReference type="InterPro" id="IPR035919">
    <property type="entry name" value="EAL_sf"/>
</dbReference>
<dbReference type="InterPro" id="IPR000160">
    <property type="entry name" value="GGDEF_dom"/>
</dbReference>
<dbReference type="GO" id="GO:0071111">
    <property type="term" value="F:cyclic-guanylate-specific phosphodiesterase activity"/>
    <property type="evidence" value="ECO:0007669"/>
    <property type="project" value="InterPro"/>
</dbReference>